<dbReference type="EMBL" id="CADCTD010000185">
    <property type="protein sequence ID" value="CAA9287955.1"/>
    <property type="molecule type" value="Genomic_DNA"/>
</dbReference>
<feature type="compositionally biased region" description="Low complexity" evidence="1">
    <location>
        <begin position="21"/>
        <end position="36"/>
    </location>
</feature>
<feature type="compositionally biased region" description="Low complexity" evidence="1">
    <location>
        <begin position="60"/>
        <end position="72"/>
    </location>
</feature>
<feature type="non-terminal residue" evidence="2">
    <location>
        <position position="1"/>
    </location>
</feature>
<dbReference type="AlphaFoldDB" id="A0A6J4JUJ1"/>
<evidence type="ECO:0000256" key="1">
    <source>
        <dbReference type="SAM" id="MobiDB-lite"/>
    </source>
</evidence>
<feature type="non-terminal residue" evidence="2">
    <location>
        <position position="184"/>
    </location>
</feature>
<proteinExistence type="predicted"/>
<feature type="compositionally biased region" description="Basic residues" evidence="1">
    <location>
        <begin position="50"/>
        <end position="59"/>
    </location>
</feature>
<sequence length="184" mass="19011">ETFRAAADGAAGLRHGDARQPRQGALRGAAPRGPAACRMADPLPLGRGRGVPHHCRGRPCRGSGRCAAAARPQAVHHLPRPAPGRGRGGGEFPSHPSPAGRGDGRRHLPAERRHRPPLRAGECAAAGGGRPLGLPPRPRRGGRGEDRCARSFARRGGGLRLADGGLARPLARRIPGAGRVLGAL</sequence>
<accession>A0A6J4JUJ1</accession>
<reference evidence="2" key="1">
    <citation type="submission" date="2020-02" db="EMBL/GenBank/DDBJ databases">
        <authorList>
            <person name="Meier V. D."/>
        </authorList>
    </citation>
    <scope>NUCLEOTIDE SEQUENCE</scope>
    <source>
        <strain evidence="2">AVDCRST_MAG27</strain>
    </source>
</reference>
<evidence type="ECO:0000313" key="2">
    <source>
        <dbReference type="EMBL" id="CAA9287955.1"/>
    </source>
</evidence>
<feature type="region of interest" description="Disordered" evidence="1">
    <location>
        <begin position="1"/>
        <end position="147"/>
    </location>
</feature>
<name>A0A6J4JUJ1_9PROT</name>
<organism evidence="2">
    <name type="scientific">uncultured Craurococcus sp</name>
    <dbReference type="NCBI Taxonomy" id="1135998"/>
    <lineage>
        <taxon>Bacteria</taxon>
        <taxon>Pseudomonadati</taxon>
        <taxon>Pseudomonadota</taxon>
        <taxon>Alphaproteobacteria</taxon>
        <taxon>Acetobacterales</taxon>
        <taxon>Acetobacteraceae</taxon>
        <taxon>Craurococcus</taxon>
        <taxon>environmental samples</taxon>
    </lineage>
</organism>
<feature type="compositionally biased region" description="Basic and acidic residues" evidence="1">
    <location>
        <begin position="102"/>
        <end position="111"/>
    </location>
</feature>
<protein>
    <submittedName>
        <fullName evidence="2">Uncharacterized protein</fullName>
    </submittedName>
</protein>
<gene>
    <name evidence="2" type="ORF">AVDCRST_MAG27-4675</name>
</gene>